<reference evidence="1 2" key="1">
    <citation type="submission" date="2017-06" db="EMBL/GenBank/DDBJ databases">
        <authorList>
            <person name="Apiz-Saab J."/>
            <person name="Gonzalez-Montes K.M."/>
            <person name="Diaz-Perez J."/>
            <person name="Fuentes-Cruz G.A."/>
            <person name="Fuster-Rivera J.M."/>
            <person name="Gonzalez-Espada L.V."/>
            <person name="Gonzalez-Perez P.D."/>
            <person name="Hernandez-Morales C.S."/>
            <person name="Hernandez-Rivera R."/>
            <person name="Herrera-DelValle R.J."/>
            <person name="Jaramillo-Criado J.A."/>
            <person name="Lama-Diaz J.M."/>
            <person name="Llavona-Feo P.M."/>
            <person name="Medina-Barreto M.A."/>
            <person name="Melendez-Ortiz M.Y."/>
            <person name="Melendez-Rivera C.M."/>
            <person name="Mercado-Andino A.K."/>
            <person name="Mercado-Delgado A.J."/>
            <person name="Ortiz-DeArmas J.I."/>
            <person name="Ortiz-Ortiz C.P."/>
            <person name="Quesada-Gordillo A.M."/>
            <person name="Fernandez-Martinez M."/>
            <person name="Vazquez E."/>
            <person name="Rubin M.R."/>
            <person name="Stoner T.H."/>
            <person name="Garlena R.A."/>
            <person name="Russell D.A."/>
            <person name="Pope W.H."/>
            <person name="Jacobs-Sera D."/>
            <person name="Hatfull G.F."/>
        </authorList>
    </citation>
    <scope>NUCLEOTIDE SEQUENCE [LARGE SCALE GENOMIC DNA]</scope>
</reference>
<proteinExistence type="predicted"/>
<evidence type="ECO:0000313" key="1">
    <source>
        <dbReference type="EMBL" id="ASW31541.1"/>
    </source>
</evidence>
<dbReference type="RefSeq" id="YP_010013076.1">
    <property type="nucleotide sequence ID" value="NC_053508.1"/>
</dbReference>
<dbReference type="GeneID" id="63209645"/>
<evidence type="ECO:0000313" key="2">
    <source>
        <dbReference type="Proteomes" id="UP000225984"/>
    </source>
</evidence>
<dbReference type="Proteomes" id="UP000225984">
    <property type="component" value="Segment"/>
</dbReference>
<dbReference type="EMBL" id="MF324910">
    <property type="protein sequence ID" value="ASW31541.1"/>
    <property type="molecule type" value="Genomic_DNA"/>
</dbReference>
<sequence>MTTALLISVVLIVAAILIPKPHQRDRMARIDALLDAAERRKEPSPRIERD</sequence>
<organism evidence="1 2">
    <name type="scientific">Mycobacterium phage GuuelaD</name>
    <dbReference type="NCBI Taxonomy" id="2015819"/>
    <lineage>
        <taxon>Viruses</taxon>
        <taxon>Duplodnaviria</taxon>
        <taxon>Heunggongvirae</taxon>
        <taxon>Uroviricota</taxon>
        <taxon>Caudoviricetes</taxon>
        <taxon>Vilmaviridae</taxon>
        <taxon>Lclasvirinae</taxon>
        <taxon>Faithunavirus</taxon>
        <taxon>Faithunavirus guuelaD</taxon>
    </lineage>
</organism>
<name>A0A286MQL6_9CAUD</name>
<protein>
    <submittedName>
        <fullName evidence="1">Uncharacterized protein</fullName>
    </submittedName>
</protein>
<keyword evidence="2" id="KW-1185">Reference proteome</keyword>
<gene>
    <name evidence="1" type="primary">116</name>
    <name evidence="1" type="ORF">SEA_GUUELAD_116</name>
</gene>
<accession>A0A286MQL6</accession>
<dbReference type="KEGG" id="vg:63209645"/>